<reference evidence="2" key="1">
    <citation type="submission" date="2016-10" db="EMBL/GenBank/DDBJ databases">
        <title>Sequence of Gallionella enrichment culture.</title>
        <authorList>
            <person name="Poehlein A."/>
            <person name="Muehling M."/>
            <person name="Daniel R."/>
        </authorList>
    </citation>
    <scope>NUCLEOTIDE SEQUENCE</scope>
</reference>
<dbReference type="EMBL" id="MLJW01000124">
    <property type="protein sequence ID" value="OIQ98027.1"/>
    <property type="molecule type" value="Genomic_DNA"/>
</dbReference>
<name>A0A1J5S8C5_9ZZZZ</name>
<proteinExistence type="predicted"/>
<gene>
    <name evidence="2" type="ORF">GALL_199480</name>
</gene>
<dbReference type="AlphaFoldDB" id="A0A1J5S8C5"/>
<feature type="region of interest" description="Disordered" evidence="1">
    <location>
        <begin position="1"/>
        <end position="37"/>
    </location>
</feature>
<evidence type="ECO:0000256" key="1">
    <source>
        <dbReference type="SAM" id="MobiDB-lite"/>
    </source>
</evidence>
<evidence type="ECO:0000313" key="2">
    <source>
        <dbReference type="EMBL" id="OIQ98027.1"/>
    </source>
</evidence>
<organism evidence="2">
    <name type="scientific">mine drainage metagenome</name>
    <dbReference type="NCBI Taxonomy" id="410659"/>
    <lineage>
        <taxon>unclassified sequences</taxon>
        <taxon>metagenomes</taxon>
        <taxon>ecological metagenomes</taxon>
    </lineage>
</organism>
<protein>
    <submittedName>
        <fullName evidence="2">Uncharacterized protein</fullName>
    </submittedName>
</protein>
<sequence>MPLEPDCSQAPGGIAQGRVAPGTPGASLPPAKLPASYTGASEIRRRGSVMTGSEFDRMLRDADRGNRHAARPYCIRQNRLR</sequence>
<accession>A0A1J5S8C5</accession>
<comment type="caution">
    <text evidence="2">The sequence shown here is derived from an EMBL/GenBank/DDBJ whole genome shotgun (WGS) entry which is preliminary data.</text>
</comment>